<dbReference type="EMBL" id="JAJSOF020000027">
    <property type="protein sequence ID" value="KAJ4433624.1"/>
    <property type="molecule type" value="Genomic_DNA"/>
</dbReference>
<gene>
    <name evidence="1" type="ORF">ANN_15934</name>
</gene>
<reference evidence="1 2" key="1">
    <citation type="journal article" date="2022" name="Allergy">
        <title>Genome assembly and annotation of Periplaneta americana reveal a comprehensive cockroach allergen profile.</title>
        <authorList>
            <person name="Wang L."/>
            <person name="Xiong Q."/>
            <person name="Saelim N."/>
            <person name="Wang L."/>
            <person name="Nong W."/>
            <person name="Wan A.T."/>
            <person name="Shi M."/>
            <person name="Liu X."/>
            <person name="Cao Q."/>
            <person name="Hui J.H.L."/>
            <person name="Sookrung N."/>
            <person name="Leung T.F."/>
            <person name="Tungtrongchitr A."/>
            <person name="Tsui S.K.W."/>
        </authorList>
    </citation>
    <scope>NUCLEOTIDE SEQUENCE [LARGE SCALE GENOMIC DNA]</scope>
    <source>
        <strain evidence="1">PWHHKU_190912</strain>
    </source>
</reference>
<evidence type="ECO:0000313" key="1">
    <source>
        <dbReference type="EMBL" id="KAJ4433624.1"/>
    </source>
</evidence>
<evidence type="ECO:0000313" key="2">
    <source>
        <dbReference type="Proteomes" id="UP001148838"/>
    </source>
</evidence>
<organism evidence="1 2">
    <name type="scientific">Periplaneta americana</name>
    <name type="common">American cockroach</name>
    <name type="synonym">Blatta americana</name>
    <dbReference type="NCBI Taxonomy" id="6978"/>
    <lineage>
        <taxon>Eukaryota</taxon>
        <taxon>Metazoa</taxon>
        <taxon>Ecdysozoa</taxon>
        <taxon>Arthropoda</taxon>
        <taxon>Hexapoda</taxon>
        <taxon>Insecta</taxon>
        <taxon>Pterygota</taxon>
        <taxon>Neoptera</taxon>
        <taxon>Polyneoptera</taxon>
        <taxon>Dictyoptera</taxon>
        <taxon>Blattodea</taxon>
        <taxon>Blattoidea</taxon>
        <taxon>Blattidae</taxon>
        <taxon>Blattinae</taxon>
        <taxon>Periplaneta</taxon>
    </lineage>
</organism>
<sequence length="160" mass="17944">MAGLCEGGNGPAGSLKAICISRRIARHVNVNQSSVQFVEIMAVDIFNSCFKRSEEYTVYYSVKCLTNKYEFCSKPFLPQPRNSTLLRYGVVFTRQDTKVNEAKGSKTGTTLQLLGGLQWSLLARVNAIYSPLGLMTLRTDSLRSFEYCDRFDACLASEWL</sequence>
<protein>
    <submittedName>
        <fullName evidence="1">Uncharacterized protein</fullName>
    </submittedName>
</protein>
<feature type="non-terminal residue" evidence="1">
    <location>
        <position position="160"/>
    </location>
</feature>
<proteinExistence type="predicted"/>
<accession>A0ABQ8SIB6</accession>
<name>A0ABQ8SIB6_PERAM</name>
<comment type="caution">
    <text evidence="1">The sequence shown here is derived from an EMBL/GenBank/DDBJ whole genome shotgun (WGS) entry which is preliminary data.</text>
</comment>
<dbReference type="Proteomes" id="UP001148838">
    <property type="component" value="Unassembled WGS sequence"/>
</dbReference>
<keyword evidence="2" id="KW-1185">Reference proteome</keyword>